<keyword evidence="2" id="KW-0963">Cytoplasm</keyword>
<feature type="compositionally biased region" description="Polar residues" evidence="3">
    <location>
        <begin position="127"/>
        <end position="136"/>
    </location>
</feature>
<dbReference type="GO" id="GO:0042327">
    <property type="term" value="P:positive regulation of phosphorylation"/>
    <property type="evidence" value="ECO:0007669"/>
    <property type="project" value="TreeGrafter"/>
</dbReference>
<dbReference type="InParanoid" id="F2U9A9"/>
<gene>
    <name evidence="5" type="ORF">PTSG_05028</name>
</gene>
<feature type="domain" description="BTB" evidence="4">
    <location>
        <begin position="268"/>
        <end position="340"/>
    </location>
</feature>
<accession>F2U9A9</accession>
<dbReference type="SMART" id="SM00225">
    <property type="entry name" value="BTB"/>
    <property type="match status" value="1"/>
</dbReference>
<dbReference type="KEGG" id="sre:PTSG_05028"/>
<proteinExistence type="predicted"/>
<evidence type="ECO:0000259" key="4">
    <source>
        <dbReference type="PROSITE" id="PS50097"/>
    </source>
</evidence>
<name>F2U9A9_SALR5</name>
<feature type="compositionally biased region" description="Polar residues" evidence="3">
    <location>
        <begin position="184"/>
        <end position="197"/>
    </location>
</feature>
<evidence type="ECO:0000313" key="6">
    <source>
        <dbReference type="Proteomes" id="UP000007799"/>
    </source>
</evidence>
<dbReference type="InterPro" id="IPR039886">
    <property type="entry name" value="BTBD10/KCTD20"/>
</dbReference>
<keyword evidence="6" id="KW-1185">Reference proteome</keyword>
<reference evidence="5" key="1">
    <citation type="submission" date="2009-08" db="EMBL/GenBank/DDBJ databases">
        <title>Annotation of Salpingoeca rosetta.</title>
        <authorList>
            <consortium name="The Broad Institute Genome Sequencing Platform"/>
            <person name="Russ C."/>
            <person name="Cuomo C."/>
            <person name="Burger G."/>
            <person name="Gray M.W."/>
            <person name="Holland P.W.H."/>
            <person name="King N."/>
            <person name="Lang F.B.F."/>
            <person name="Roger A.J."/>
            <person name="Ruiz-Trillo I."/>
            <person name="Young S.K."/>
            <person name="Zeng Q."/>
            <person name="Gargeya S."/>
            <person name="Alvarado L."/>
            <person name="Berlin A."/>
            <person name="Chapman S.B."/>
            <person name="Chen Z."/>
            <person name="Freedman E."/>
            <person name="Gellesch M."/>
            <person name="Goldberg J."/>
            <person name="Griggs A."/>
            <person name="Gujja S."/>
            <person name="Heilman E."/>
            <person name="Heiman D."/>
            <person name="Howarth C."/>
            <person name="Mehta T."/>
            <person name="Neiman D."/>
            <person name="Pearson M."/>
            <person name="Roberts A."/>
            <person name="Saif S."/>
            <person name="Shea T."/>
            <person name="Shenoy N."/>
            <person name="Sisk P."/>
            <person name="Stolte C."/>
            <person name="Sykes S."/>
            <person name="White J."/>
            <person name="Yandava C."/>
            <person name="Haas B."/>
            <person name="Nusbaum C."/>
            <person name="Birren B."/>
        </authorList>
    </citation>
    <scope>NUCLEOTIDE SEQUENCE [LARGE SCALE GENOMIC DNA]</scope>
    <source>
        <strain evidence="5">ATCC 50818</strain>
    </source>
</reference>
<dbReference type="Pfam" id="PF16017">
    <property type="entry name" value="BTB_3"/>
    <property type="match status" value="1"/>
</dbReference>
<dbReference type="InterPro" id="IPR039885">
    <property type="entry name" value="BTBD10/KCTD20_BTB/POZ"/>
</dbReference>
<dbReference type="SUPFAM" id="SSF54695">
    <property type="entry name" value="POZ domain"/>
    <property type="match status" value="1"/>
</dbReference>
<dbReference type="GeneID" id="16074923"/>
<feature type="compositionally biased region" description="Low complexity" evidence="3">
    <location>
        <begin position="81"/>
        <end position="103"/>
    </location>
</feature>
<dbReference type="Proteomes" id="UP000007799">
    <property type="component" value="Unassembled WGS sequence"/>
</dbReference>
<feature type="compositionally biased region" description="Acidic residues" evidence="3">
    <location>
        <begin position="163"/>
        <end position="174"/>
    </location>
</feature>
<dbReference type="EMBL" id="GL832965">
    <property type="protein sequence ID" value="EGD73312.1"/>
    <property type="molecule type" value="Genomic_DNA"/>
</dbReference>
<organism evidence="6">
    <name type="scientific">Salpingoeca rosetta (strain ATCC 50818 / BSB-021)</name>
    <dbReference type="NCBI Taxonomy" id="946362"/>
    <lineage>
        <taxon>Eukaryota</taxon>
        <taxon>Choanoflagellata</taxon>
        <taxon>Craspedida</taxon>
        <taxon>Salpingoecidae</taxon>
        <taxon>Salpingoeca</taxon>
    </lineage>
</organism>
<evidence type="ECO:0000256" key="2">
    <source>
        <dbReference type="ARBA" id="ARBA00022490"/>
    </source>
</evidence>
<dbReference type="GO" id="GO:0005737">
    <property type="term" value="C:cytoplasm"/>
    <property type="evidence" value="ECO:0007669"/>
    <property type="project" value="UniProtKB-SubCell"/>
</dbReference>
<evidence type="ECO:0000313" key="5">
    <source>
        <dbReference type="EMBL" id="EGD73312.1"/>
    </source>
</evidence>
<dbReference type="OrthoDB" id="10034757at2759"/>
<feature type="compositionally biased region" description="Gly residues" evidence="3">
    <location>
        <begin position="241"/>
        <end position="250"/>
    </location>
</feature>
<dbReference type="RefSeq" id="XP_004994343.1">
    <property type="nucleotide sequence ID" value="XM_004994286.1"/>
</dbReference>
<dbReference type="PROSITE" id="PS50097">
    <property type="entry name" value="BTB"/>
    <property type="match status" value="1"/>
</dbReference>
<dbReference type="InterPro" id="IPR011333">
    <property type="entry name" value="SKP1/BTB/POZ_sf"/>
</dbReference>
<dbReference type="STRING" id="946362.F2U9A9"/>
<feature type="compositionally biased region" description="Basic and acidic residues" evidence="3">
    <location>
        <begin position="253"/>
        <end position="267"/>
    </location>
</feature>
<sequence>MTDVRVVQTDSDTSLSHILEQTPVSPSTVLQVQEGSDTVTIPASFARAASPPPSTRRRMQRDESSTRRTPTSSAADVVEIRSPPMSPSMSRRSSARRSSSPAAARRRSSSFTSETNRRGRSRVNVHGTVTPTSRPGLSSSRSLDQDQRRDGTHRGHHGLSINNDDDDDDDDNDDTTLVGDDGTVTPTSPGSPSGNWQDDSDSATQQHQQRQRTQHTRSGTVALPTAVSGLPQAAPDKADGAGVGSDGTGDGAEQTKKVEEEERRKREREVSIVVGGRRFVVDPLIFNRHPDTMLSRMFSSSLERSRVNERGDYVIDCPVSADAFSAIIKYYRTGKVECPATTPVSELHEACNFFLIPFNHTSIDCDNVGKLLHELSNKGAIRQFEAFLKHSLLPAMAKCAEIGDRKCHIVVLRSEQTVEWDEDLPPSLGEQLAKVVYDTALNRFLFSYENRNIARQLLKDKGLKKIKLGIEGFPTFVERTRIGSNDEKLEVEYFYDQSPFIKASWEKEEHKSRHVDFQYVRTNTSANVLSTIMTS</sequence>
<dbReference type="InterPro" id="IPR000210">
    <property type="entry name" value="BTB/POZ_dom"/>
</dbReference>
<comment type="subcellular location">
    <subcellularLocation>
        <location evidence="1">Cytoplasm</location>
    </subcellularLocation>
</comment>
<dbReference type="eggNOG" id="KOG3840">
    <property type="taxonomic scope" value="Eukaryota"/>
</dbReference>
<dbReference type="FunCoup" id="F2U9A9">
    <property type="interactions" value="1452"/>
</dbReference>
<feature type="compositionally biased region" description="Basic and acidic residues" evidence="3">
    <location>
        <begin position="143"/>
        <end position="153"/>
    </location>
</feature>
<protein>
    <submittedName>
        <fullName evidence="5">BTB domain containing 10</fullName>
    </submittedName>
</protein>
<feature type="region of interest" description="Disordered" evidence="3">
    <location>
        <begin position="33"/>
        <end position="267"/>
    </location>
</feature>
<evidence type="ECO:0000256" key="3">
    <source>
        <dbReference type="SAM" id="MobiDB-lite"/>
    </source>
</evidence>
<dbReference type="PANTHER" id="PTHR21637">
    <property type="entry name" value="BTB/POZ DOMAIN-CONTAINING PROTEIN 10-RELATED"/>
    <property type="match status" value="1"/>
</dbReference>
<evidence type="ECO:0000256" key="1">
    <source>
        <dbReference type="ARBA" id="ARBA00004496"/>
    </source>
</evidence>
<dbReference type="PANTHER" id="PTHR21637:SF0">
    <property type="entry name" value="AT10158P"/>
    <property type="match status" value="1"/>
</dbReference>
<dbReference type="AlphaFoldDB" id="F2U9A9"/>
<dbReference type="Gene3D" id="3.30.710.10">
    <property type="entry name" value="Potassium Channel Kv1.1, Chain A"/>
    <property type="match status" value="1"/>
</dbReference>